<gene>
    <name evidence="1" type="ORF">F5148DRAFT_1185928</name>
</gene>
<dbReference type="Proteomes" id="UP001207468">
    <property type="component" value="Unassembled WGS sequence"/>
</dbReference>
<evidence type="ECO:0000313" key="1">
    <source>
        <dbReference type="EMBL" id="KAI9509617.1"/>
    </source>
</evidence>
<reference evidence="1" key="1">
    <citation type="submission" date="2021-03" db="EMBL/GenBank/DDBJ databases">
        <title>Evolutionary priming and transition to the ectomycorrhizal habit in an iconic lineage of mushroom-forming fungi: is preadaptation a requirement?</title>
        <authorList>
            <consortium name="DOE Joint Genome Institute"/>
            <person name="Looney B.P."/>
            <person name="Miyauchi S."/>
            <person name="Morin E."/>
            <person name="Drula E."/>
            <person name="Courty P.E."/>
            <person name="Chicoki N."/>
            <person name="Fauchery L."/>
            <person name="Kohler A."/>
            <person name="Kuo A."/>
            <person name="LaButti K."/>
            <person name="Pangilinan J."/>
            <person name="Lipzen A."/>
            <person name="Riley R."/>
            <person name="Andreopoulos W."/>
            <person name="He G."/>
            <person name="Johnson J."/>
            <person name="Barry K.W."/>
            <person name="Grigoriev I.V."/>
            <person name="Nagy L."/>
            <person name="Hibbett D."/>
            <person name="Henrissat B."/>
            <person name="Matheny P.B."/>
            <person name="Labbe J."/>
            <person name="Martin A.F."/>
        </authorList>
    </citation>
    <scope>NUCLEOTIDE SEQUENCE</scope>
    <source>
        <strain evidence="1">BPL698</strain>
    </source>
</reference>
<organism evidence="1 2">
    <name type="scientific">Russula earlei</name>
    <dbReference type="NCBI Taxonomy" id="71964"/>
    <lineage>
        <taxon>Eukaryota</taxon>
        <taxon>Fungi</taxon>
        <taxon>Dikarya</taxon>
        <taxon>Basidiomycota</taxon>
        <taxon>Agaricomycotina</taxon>
        <taxon>Agaricomycetes</taxon>
        <taxon>Russulales</taxon>
        <taxon>Russulaceae</taxon>
        <taxon>Russula</taxon>
    </lineage>
</organism>
<name>A0ACC0UDN5_9AGAM</name>
<evidence type="ECO:0000313" key="2">
    <source>
        <dbReference type="Proteomes" id="UP001207468"/>
    </source>
</evidence>
<comment type="caution">
    <text evidence="1">The sequence shown here is derived from an EMBL/GenBank/DDBJ whole genome shotgun (WGS) entry which is preliminary data.</text>
</comment>
<accession>A0ACC0UDN5</accession>
<proteinExistence type="predicted"/>
<keyword evidence="2" id="KW-1185">Reference proteome</keyword>
<dbReference type="EMBL" id="JAGFNK010000059">
    <property type="protein sequence ID" value="KAI9509617.1"/>
    <property type="molecule type" value="Genomic_DNA"/>
</dbReference>
<protein>
    <submittedName>
        <fullName evidence="1">Uncharacterized protein</fullName>
    </submittedName>
</protein>
<sequence>MPMPASFHLWIQVPLVTTMRTCSVFVILCLAVGIVPSFALPSSSLRPGHGPSKPSVLPSELSKPDVQLNPYSTYPLPPGWKVKTPLGVAPSFAPPSSSPRAHDSRKRASKHSVLPSEPHSKPDVQPNFLSSAYSLPPGWRFKSRLKIEKPLPSGKIYPDRRDWMKTVLG</sequence>